<dbReference type="PANTHER" id="PTHR43045">
    <property type="entry name" value="SHIKIMATE TRANSPORTER"/>
    <property type="match status" value="1"/>
</dbReference>
<dbReference type="Gene3D" id="1.20.1250.20">
    <property type="entry name" value="MFS general substrate transporter like domains"/>
    <property type="match status" value="1"/>
</dbReference>
<dbReference type="SUPFAM" id="SSF103473">
    <property type="entry name" value="MFS general substrate transporter"/>
    <property type="match status" value="1"/>
</dbReference>
<dbReference type="PROSITE" id="PS50850">
    <property type="entry name" value="MFS"/>
    <property type="match status" value="1"/>
</dbReference>
<feature type="transmembrane region" description="Helical" evidence="7">
    <location>
        <begin position="130"/>
        <end position="159"/>
    </location>
</feature>
<dbReference type="GO" id="GO:0005886">
    <property type="term" value="C:plasma membrane"/>
    <property type="evidence" value="ECO:0007669"/>
    <property type="project" value="UniProtKB-SubCell"/>
</dbReference>
<evidence type="ECO:0000256" key="4">
    <source>
        <dbReference type="ARBA" id="ARBA00022692"/>
    </source>
</evidence>
<evidence type="ECO:0000256" key="7">
    <source>
        <dbReference type="SAM" id="Phobius"/>
    </source>
</evidence>
<name>A0A2D0J5F6_XENBU</name>
<dbReference type="InterPro" id="IPR005828">
    <property type="entry name" value="MFS_sugar_transport-like"/>
</dbReference>
<feature type="transmembrane region" description="Helical" evidence="7">
    <location>
        <begin position="171"/>
        <end position="197"/>
    </location>
</feature>
<evidence type="ECO:0000256" key="2">
    <source>
        <dbReference type="ARBA" id="ARBA00022448"/>
    </source>
</evidence>
<dbReference type="InterPro" id="IPR020846">
    <property type="entry name" value="MFS_dom"/>
</dbReference>
<keyword evidence="5 7" id="KW-1133">Transmembrane helix</keyword>
<accession>A0A2D0J5F6</accession>
<dbReference type="OrthoDB" id="3690818at2"/>
<feature type="transmembrane region" description="Helical" evidence="7">
    <location>
        <begin position="48"/>
        <end position="64"/>
    </location>
</feature>
<evidence type="ECO:0000313" key="9">
    <source>
        <dbReference type="EMBL" id="PHM29588.1"/>
    </source>
</evidence>
<feature type="transmembrane region" description="Helical" evidence="7">
    <location>
        <begin position="362"/>
        <end position="386"/>
    </location>
</feature>
<organism evidence="9 10">
    <name type="scientific">Xenorhabdus budapestensis</name>
    <dbReference type="NCBI Taxonomy" id="290110"/>
    <lineage>
        <taxon>Bacteria</taxon>
        <taxon>Pseudomonadati</taxon>
        <taxon>Pseudomonadota</taxon>
        <taxon>Gammaproteobacteria</taxon>
        <taxon>Enterobacterales</taxon>
        <taxon>Morganellaceae</taxon>
        <taxon>Xenorhabdus</taxon>
    </lineage>
</organism>
<gene>
    <name evidence="9" type="ORF">Xbud_00117</name>
</gene>
<dbReference type="CDD" id="cd17369">
    <property type="entry name" value="MFS_ShiA_like"/>
    <property type="match status" value="1"/>
</dbReference>
<dbReference type="InterPro" id="IPR005829">
    <property type="entry name" value="Sugar_transporter_CS"/>
</dbReference>
<feature type="transmembrane region" description="Helical" evidence="7">
    <location>
        <begin position="105"/>
        <end position="124"/>
    </location>
</feature>
<protein>
    <submittedName>
        <fullName evidence="9">Alpha-ketoglutarate permease</fullName>
    </submittedName>
</protein>
<feature type="domain" description="Major facilitator superfamily (MFS) profile" evidence="8">
    <location>
        <begin position="33"/>
        <end position="455"/>
    </location>
</feature>
<comment type="caution">
    <text evidence="9">The sequence shown here is derived from an EMBL/GenBank/DDBJ whole genome shotgun (WGS) entry which is preliminary data.</text>
</comment>
<evidence type="ECO:0000256" key="1">
    <source>
        <dbReference type="ARBA" id="ARBA00004651"/>
    </source>
</evidence>
<dbReference type="Pfam" id="PF00083">
    <property type="entry name" value="Sugar_tr"/>
    <property type="match status" value="1"/>
</dbReference>
<feature type="transmembrane region" description="Helical" evidence="7">
    <location>
        <begin position="429"/>
        <end position="450"/>
    </location>
</feature>
<evidence type="ECO:0000256" key="3">
    <source>
        <dbReference type="ARBA" id="ARBA00022475"/>
    </source>
</evidence>
<dbReference type="PANTHER" id="PTHR43045:SF4">
    <property type="entry name" value="TRANSPORTER YDFJ-RELATED"/>
    <property type="match status" value="1"/>
</dbReference>
<dbReference type="AlphaFoldDB" id="A0A2D0J5F6"/>
<proteinExistence type="predicted"/>
<sequence length="465" mass="51000">MPYENTASVITPMQHASEACLATPEGRKGFWRAIFSCWLGTTMEYADFALYGLAAGIIFADVFFPETAPMIALLASFATYSVGFIARPIGALMFGWLGDRKGRKFVMLMTVTLMGISTTLIGLIPSYALIGIWAPICLVTLRFIQGLGAGAALSGGTVILGEFAPSAQRGLVSSIIALGSNGGTLLASLVWLLVLMMDKESLLDWGWRIPFLCSFLIVIMALFIRHYMSETPVFERYKAMMAEQREQTLGEGDKYQTADSSRCFWQRTRAFWLMVGLRIGENGPSYLVQGFIIGYVANVLMMDKFIPMFAVLIASILGFLIIPLAGYFSDRFGRRITYRWFCLLLVCYALPAFMFLESREPIIVILTIVVGMGLASLGIFGVQAAWGVELFGVTNRYSKMAVAKELGAMLSGGTAPLVAAALLSFSGHWWPISCYFAVMAGIGLITTFFAPETRGRDLNLLEDAI</sequence>
<evidence type="ECO:0000256" key="5">
    <source>
        <dbReference type="ARBA" id="ARBA00022989"/>
    </source>
</evidence>
<dbReference type="InterPro" id="IPR036259">
    <property type="entry name" value="MFS_trans_sf"/>
</dbReference>
<evidence type="ECO:0000313" key="10">
    <source>
        <dbReference type="Proteomes" id="UP000225833"/>
    </source>
</evidence>
<feature type="transmembrane region" description="Helical" evidence="7">
    <location>
        <begin position="70"/>
        <end position="98"/>
    </location>
</feature>
<keyword evidence="3" id="KW-1003">Cell membrane</keyword>
<comment type="subcellular location">
    <subcellularLocation>
        <location evidence="1">Cell membrane</location>
        <topology evidence="1">Multi-pass membrane protein</topology>
    </subcellularLocation>
</comment>
<feature type="transmembrane region" description="Helical" evidence="7">
    <location>
        <begin position="284"/>
        <end position="302"/>
    </location>
</feature>
<dbReference type="EMBL" id="NIBS01000001">
    <property type="protein sequence ID" value="PHM29588.1"/>
    <property type="molecule type" value="Genomic_DNA"/>
</dbReference>
<keyword evidence="6 7" id="KW-0472">Membrane</keyword>
<keyword evidence="4 7" id="KW-0812">Transmembrane</keyword>
<dbReference type="Proteomes" id="UP000225833">
    <property type="component" value="Unassembled WGS sequence"/>
</dbReference>
<evidence type="ECO:0000259" key="8">
    <source>
        <dbReference type="PROSITE" id="PS50850"/>
    </source>
</evidence>
<keyword evidence="2" id="KW-0813">Transport</keyword>
<feature type="transmembrane region" description="Helical" evidence="7">
    <location>
        <begin position="340"/>
        <end position="356"/>
    </location>
</feature>
<feature type="transmembrane region" description="Helical" evidence="7">
    <location>
        <begin position="209"/>
        <end position="228"/>
    </location>
</feature>
<dbReference type="GO" id="GO:0022857">
    <property type="term" value="F:transmembrane transporter activity"/>
    <property type="evidence" value="ECO:0007669"/>
    <property type="project" value="InterPro"/>
</dbReference>
<feature type="transmembrane region" description="Helical" evidence="7">
    <location>
        <begin position="406"/>
        <end position="423"/>
    </location>
</feature>
<feature type="transmembrane region" description="Helical" evidence="7">
    <location>
        <begin position="308"/>
        <end position="328"/>
    </location>
</feature>
<evidence type="ECO:0000256" key="6">
    <source>
        <dbReference type="ARBA" id="ARBA00023136"/>
    </source>
</evidence>
<dbReference type="RefSeq" id="WP_099134242.1">
    <property type="nucleotide sequence ID" value="NZ_CAWNNJ010000001.1"/>
</dbReference>
<reference evidence="9 10" key="1">
    <citation type="journal article" date="2017" name="Nat. Microbiol.">
        <title>Natural product diversity associated with the nematode symbionts Photorhabdus and Xenorhabdus.</title>
        <authorList>
            <person name="Tobias N.J."/>
            <person name="Wolff H."/>
            <person name="Djahanschiri B."/>
            <person name="Grundmann F."/>
            <person name="Kronenwerth M."/>
            <person name="Shi Y.M."/>
            <person name="Simonyi S."/>
            <person name="Grun P."/>
            <person name="Shapiro-Ilan D."/>
            <person name="Pidot S.J."/>
            <person name="Stinear T.P."/>
            <person name="Ebersberger I."/>
            <person name="Bode H.B."/>
        </authorList>
    </citation>
    <scope>NUCLEOTIDE SEQUENCE [LARGE SCALE GENOMIC DNA]</scope>
    <source>
        <strain evidence="9 10">DSM 16342</strain>
    </source>
</reference>
<dbReference type="PROSITE" id="PS00217">
    <property type="entry name" value="SUGAR_TRANSPORT_2"/>
    <property type="match status" value="1"/>
</dbReference>